<evidence type="ECO:0000256" key="1">
    <source>
        <dbReference type="ARBA" id="ARBA00012340"/>
    </source>
</evidence>
<dbReference type="InterPro" id="IPR016181">
    <property type="entry name" value="Acyl_CoA_acyltransferase"/>
</dbReference>
<dbReference type="InterPro" id="IPR001690">
    <property type="entry name" value="Autoind_synthase"/>
</dbReference>
<dbReference type="PANTHER" id="PTHR39322">
    <property type="entry name" value="ACYL-HOMOSERINE-LACTONE SYNTHASE"/>
    <property type="match status" value="1"/>
</dbReference>
<dbReference type="PROSITE" id="PS00949">
    <property type="entry name" value="AUTOINDUCER_SYNTH_1"/>
    <property type="match status" value="1"/>
</dbReference>
<dbReference type="EC" id="2.3.1.184" evidence="1 8"/>
<accession>A0ABR6GLD8</accession>
<evidence type="ECO:0000256" key="5">
    <source>
        <dbReference type="ARBA" id="ARBA00022929"/>
    </source>
</evidence>
<evidence type="ECO:0000256" key="7">
    <source>
        <dbReference type="PROSITE-ProRule" id="PRU00533"/>
    </source>
</evidence>
<comment type="catalytic activity">
    <reaction evidence="6 8">
        <text>a fatty acyl-[ACP] + S-adenosyl-L-methionine = an N-acyl-L-homoserine lactone + S-methyl-5'-thioadenosine + holo-[ACP] + H(+)</text>
        <dbReference type="Rhea" id="RHEA:10096"/>
        <dbReference type="Rhea" id="RHEA-COMP:9685"/>
        <dbReference type="Rhea" id="RHEA-COMP:14125"/>
        <dbReference type="ChEBI" id="CHEBI:15378"/>
        <dbReference type="ChEBI" id="CHEBI:17509"/>
        <dbReference type="ChEBI" id="CHEBI:55474"/>
        <dbReference type="ChEBI" id="CHEBI:59789"/>
        <dbReference type="ChEBI" id="CHEBI:64479"/>
        <dbReference type="ChEBI" id="CHEBI:138651"/>
        <dbReference type="EC" id="2.3.1.184"/>
    </reaction>
</comment>
<comment type="caution">
    <text evidence="9">The sequence shown here is derived from an EMBL/GenBank/DDBJ whole genome shotgun (WGS) entry which is preliminary data.</text>
</comment>
<evidence type="ECO:0000313" key="9">
    <source>
        <dbReference type="EMBL" id="MBB3192877.1"/>
    </source>
</evidence>
<keyword evidence="5 7" id="KW-0071">Autoinducer synthesis</keyword>
<evidence type="ECO:0000256" key="4">
    <source>
        <dbReference type="ARBA" id="ARBA00022691"/>
    </source>
</evidence>
<gene>
    <name evidence="9" type="ORF">FHS28_000242</name>
</gene>
<evidence type="ECO:0000256" key="8">
    <source>
        <dbReference type="RuleBase" id="RU361135"/>
    </source>
</evidence>
<sequence>MSPQQLWALARYRHQVFVQRLGWQLGDDQAQVELDQFDHPETVHLVAEDDSGRVAGCARLLPTTGAYLLGEVFAELLNGVAVPNSAQIWELSRFACGIPNETDRTGTVKRLAEQLLLQALQFCKTCGVHQLLAVTTPAVERIMRRAQVEVQRLGPPVIHEGEAILACVIAVNERSMQALAACAGLTGGSAADVQTPDATSASGSAAEVPGDMTPRHCAAALAHAA</sequence>
<keyword evidence="4 8" id="KW-0949">S-adenosyl-L-methionine</keyword>
<dbReference type="EMBL" id="JACHXO010000001">
    <property type="protein sequence ID" value="MBB3192877.1"/>
    <property type="molecule type" value="Genomic_DNA"/>
</dbReference>
<dbReference type="Pfam" id="PF00765">
    <property type="entry name" value="Autoind_synth"/>
    <property type="match status" value="1"/>
</dbReference>
<dbReference type="PROSITE" id="PS51187">
    <property type="entry name" value="AUTOINDUCER_SYNTH_2"/>
    <property type="match status" value="1"/>
</dbReference>
<reference evidence="9 10" key="1">
    <citation type="submission" date="2020-08" db="EMBL/GenBank/DDBJ databases">
        <title>Genomic Encyclopedia of Type Strains, Phase III (KMG-III): the genomes of soil and plant-associated and newly described type strains.</title>
        <authorList>
            <person name="Whitman W."/>
        </authorList>
    </citation>
    <scope>NUCLEOTIDE SEQUENCE [LARGE SCALE GENOMIC DNA]</scope>
    <source>
        <strain evidence="9 10">CECT 7247</strain>
    </source>
</reference>
<keyword evidence="10" id="KW-1185">Reference proteome</keyword>
<proteinExistence type="inferred from homology"/>
<dbReference type="RefSeq" id="WP_184293973.1">
    <property type="nucleotide sequence ID" value="NZ_JACHXO010000001.1"/>
</dbReference>
<evidence type="ECO:0000313" key="10">
    <source>
        <dbReference type="Proteomes" id="UP000574369"/>
    </source>
</evidence>
<dbReference type="PANTHER" id="PTHR39322:SF1">
    <property type="entry name" value="ISOVALERYL-HOMOSERINE LACTONE SYNTHASE"/>
    <property type="match status" value="1"/>
</dbReference>
<evidence type="ECO:0000256" key="6">
    <source>
        <dbReference type="ARBA" id="ARBA00048576"/>
    </source>
</evidence>
<dbReference type="InterPro" id="IPR018311">
    <property type="entry name" value="Autoind_synth_CS"/>
</dbReference>
<dbReference type="SUPFAM" id="SSF55729">
    <property type="entry name" value="Acyl-CoA N-acyltransferases (Nat)"/>
    <property type="match status" value="1"/>
</dbReference>
<dbReference type="Proteomes" id="UP000574369">
    <property type="component" value="Unassembled WGS sequence"/>
</dbReference>
<evidence type="ECO:0000256" key="2">
    <source>
        <dbReference type="ARBA" id="ARBA00022654"/>
    </source>
</evidence>
<protein>
    <recommendedName>
        <fullName evidence="1 8">Acyl-homoserine-lactone synthase</fullName>
        <ecNumber evidence="1 8">2.3.1.184</ecNumber>
    </recommendedName>
    <alternativeName>
        <fullName evidence="8">Autoinducer synthesis protein</fullName>
    </alternativeName>
</protein>
<name>A0ABR6GLD8_9BURK</name>
<keyword evidence="3 8" id="KW-0808">Transferase</keyword>
<comment type="similarity">
    <text evidence="7 8">Belongs to the autoinducer synthase family.</text>
</comment>
<dbReference type="Gene3D" id="3.40.630.30">
    <property type="match status" value="1"/>
</dbReference>
<evidence type="ECO:0000256" key="3">
    <source>
        <dbReference type="ARBA" id="ARBA00022679"/>
    </source>
</evidence>
<keyword evidence="2 7" id="KW-0673">Quorum sensing</keyword>
<dbReference type="PRINTS" id="PR01549">
    <property type="entry name" value="AUTOINDCRSYN"/>
</dbReference>
<organism evidence="9 10">
    <name type="scientific">Roseateles terrae</name>
    <dbReference type="NCBI Taxonomy" id="431060"/>
    <lineage>
        <taxon>Bacteria</taxon>
        <taxon>Pseudomonadati</taxon>
        <taxon>Pseudomonadota</taxon>
        <taxon>Betaproteobacteria</taxon>
        <taxon>Burkholderiales</taxon>
        <taxon>Sphaerotilaceae</taxon>
        <taxon>Roseateles</taxon>
    </lineage>
</organism>